<comment type="caution">
    <text evidence="9">The sequence shown here is derived from an EMBL/GenBank/DDBJ whole genome shotgun (WGS) entry which is preliminary data.</text>
</comment>
<keyword evidence="5" id="KW-0573">Peptidoglycan synthesis</keyword>
<keyword evidence="3 8" id="KW-0812">Transmembrane</keyword>
<dbReference type="InterPro" id="IPR004268">
    <property type="entry name" value="MurJ"/>
</dbReference>
<feature type="transmembrane region" description="Helical" evidence="8">
    <location>
        <begin position="383"/>
        <end position="401"/>
    </location>
</feature>
<dbReference type="InterPro" id="IPR051050">
    <property type="entry name" value="Lipid_II_flippase_MurJ/MviN"/>
</dbReference>
<evidence type="ECO:0000256" key="5">
    <source>
        <dbReference type="ARBA" id="ARBA00022984"/>
    </source>
</evidence>
<evidence type="ECO:0008006" key="11">
    <source>
        <dbReference type="Google" id="ProtNLM"/>
    </source>
</evidence>
<evidence type="ECO:0000313" key="10">
    <source>
        <dbReference type="Proteomes" id="UP000050501"/>
    </source>
</evidence>
<dbReference type="GO" id="GO:0034204">
    <property type="term" value="P:lipid translocation"/>
    <property type="evidence" value="ECO:0007669"/>
    <property type="project" value="TreeGrafter"/>
</dbReference>
<comment type="subcellular location">
    <subcellularLocation>
        <location evidence="1">Cell membrane</location>
        <topology evidence="1">Multi-pass membrane protein</topology>
    </subcellularLocation>
</comment>
<sequence>MMKNQGSAVSKSVLKVMLGGSVSLAANLLSQVVIAAYFGAGAEMDAFLTALVIPAYLLFVLVNGLSFVVVPAFIHEDAAGRSEDAWGLVGTFFWVTTLGLGGLAFLVAVFADPILSITAPSLPPEKMHTAAQILSITIFTLPLGGLRLLAEGVQNARNRFFWPAAATAAGSLGNVAVLLLFYPSLGSLALAWGNLLSAALTAAVPLLPVLKHRWKKIIPLSDARVRELFQLMLPLVLFGLVIQSWQVIERFFASWLPDGDLSYIGYASKLSSLLVAILASGIASAILPAMSRALASQGETGLTRQIEFGFHLTLATALPAVAYLSAAATPLLSLLFERGEFTRAVTLSVSRVVWLVLLGDVLFRMLNNINSRAFYSVKDTRTFSIVNSFMILPYAFLAWFLSRNLGYIGLAMAFPLQAAGTFIITFLLVTRRFPELQVKAVARQFGIYAGLAVVVYLAVYLFTNAFSAVLHPIFVLLITAAFSGLLYLGTVLLLDPIITQAFLDLLLPRIREKRRKNAPPAPQPVNAPSPKP</sequence>
<feature type="transmembrane region" description="Helical" evidence="8">
    <location>
        <begin position="161"/>
        <end position="182"/>
    </location>
</feature>
<accession>A0A0P6XHG8</accession>
<feature type="transmembrane region" description="Helical" evidence="8">
    <location>
        <begin position="46"/>
        <end position="74"/>
    </location>
</feature>
<dbReference type="PANTHER" id="PTHR47019">
    <property type="entry name" value="LIPID II FLIPPASE MURJ"/>
    <property type="match status" value="1"/>
</dbReference>
<feature type="transmembrane region" description="Helical" evidence="8">
    <location>
        <begin position="407"/>
        <end position="429"/>
    </location>
</feature>
<feature type="transmembrane region" description="Helical" evidence="8">
    <location>
        <begin position="308"/>
        <end position="332"/>
    </location>
</feature>
<feature type="transmembrane region" description="Helical" evidence="8">
    <location>
        <begin position="474"/>
        <end position="507"/>
    </location>
</feature>
<dbReference type="GO" id="GO:0015648">
    <property type="term" value="F:lipid-linked peptidoglycan transporter activity"/>
    <property type="evidence" value="ECO:0007669"/>
    <property type="project" value="TreeGrafter"/>
</dbReference>
<feature type="transmembrane region" description="Helical" evidence="8">
    <location>
        <begin position="344"/>
        <end position="363"/>
    </location>
</feature>
<dbReference type="GO" id="GO:0008360">
    <property type="term" value="P:regulation of cell shape"/>
    <property type="evidence" value="ECO:0007669"/>
    <property type="project" value="UniProtKB-KW"/>
</dbReference>
<dbReference type="GO" id="GO:0005886">
    <property type="term" value="C:plasma membrane"/>
    <property type="evidence" value="ECO:0007669"/>
    <property type="project" value="UniProtKB-SubCell"/>
</dbReference>
<evidence type="ECO:0000256" key="2">
    <source>
        <dbReference type="ARBA" id="ARBA00022475"/>
    </source>
</evidence>
<name>A0A0P6XHG8_9CHLR</name>
<keyword evidence="7 8" id="KW-0472">Membrane</keyword>
<dbReference type="STRING" id="229921.ADN01_14340"/>
<feature type="transmembrane region" description="Helical" evidence="8">
    <location>
        <begin position="86"/>
        <end position="110"/>
    </location>
</feature>
<dbReference type="RefSeq" id="WP_062418392.1">
    <property type="nucleotide sequence ID" value="NZ_DF967974.1"/>
</dbReference>
<proteinExistence type="predicted"/>
<feature type="transmembrane region" description="Helical" evidence="8">
    <location>
        <begin position="441"/>
        <end position="462"/>
    </location>
</feature>
<evidence type="ECO:0000256" key="6">
    <source>
        <dbReference type="ARBA" id="ARBA00022989"/>
    </source>
</evidence>
<dbReference type="OrthoDB" id="9804143at2"/>
<dbReference type="GO" id="GO:0009252">
    <property type="term" value="P:peptidoglycan biosynthetic process"/>
    <property type="evidence" value="ECO:0007669"/>
    <property type="project" value="UniProtKB-KW"/>
</dbReference>
<dbReference type="Pfam" id="PF03023">
    <property type="entry name" value="MurJ"/>
    <property type="match status" value="1"/>
</dbReference>
<feature type="transmembrane region" description="Helical" evidence="8">
    <location>
        <begin position="12"/>
        <end position="40"/>
    </location>
</feature>
<gene>
    <name evidence="9" type="ORF">ADN01_14340</name>
</gene>
<dbReference type="PANTHER" id="PTHR47019:SF1">
    <property type="entry name" value="LIPID II FLIPPASE MURJ"/>
    <property type="match status" value="1"/>
</dbReference>
<organism evidence="9 10">
    <name type="scientific">Levilinea saccharolytica</name>
    <dbReference type="NCBI Taxonomy" id="229921"/>
    <lineage>
        <taxon>Bacteria</taxon>
        <taxon>Bacillati</taxon>
        <taxon>Chloroflexota</taxon>
        <taxon>Anaerolineae</taxon>
        <taxon>Anaerolineales</taxon>
        <taxon>Anaerolineaceae</taxon>
        <taxon>Levilinea</taxon>
    </lineage>
</organism>
<dbReference type="AlphaFoldDB" id="A0A0P6XHG8"/>
<evidence type="ECO:0000256" key="7">
    <source>
        <dbReference type="ARBA" id="ARBA00023136"/>
    </source>
</evidence>
<feature type="transmembrane region" description="Helical" evidence="8">
    <location>
        <begin position="130"/>
        <end position="149"/>
    </location>
</feature>
<evidence type="ECO:0000313" key="9">
    <source>
        <dbReference type="EMBL" id="KPL79547.1"/>
    </source>
</evidence>
<keyword evidence="6 8" id="KW-1133">Transmembrane helix</keyword>
<dbReference type="PRINTS" id="PR01806">
    <property type="entry name" value="VIRFACTRMVIN"/>
</dbReference>
<feature type="transmembrane region" description="Helical" evidence="8">
    <location>
        <begin position="228"/>
        <end position="246"/>
    </location>
</feature>
<reference evidence="9" key="1">
    <citation type="submission" date="2015-07" db="EMBL/GenBank/DDBJ databases">
        <title>Genome sequence of Levilinea saccharolytica DSM 16555.</title>
        <authorList>
            <person name="Hemp J."/>
            <person name="Ward L.M."/>
            <person name="Pace L.A."/>
            <person name="Fischer W.W."/>
        </authorList>
    </citation>
    <scope>NUCLEOTIDE SEQUENCE [LARGE SCALE GENOMIC DNA]</scope>
    <source>
        <strain evidence="9">KIBI-1</strain>
    </source>
</reference>
<feature type="transmembrane region" description="Helical" evidence="8">
    <location>
        <begin position="266"/>
        <end position="287"/>
    </location>
</feature>
<evidence type="ECO:0000256" key="4">
    <source>
        <dbReference type="ARBA" id="ARBA00022960"/>
    </source>
</evidence>
<protein>
    <recommendedName>
        <fullName evidence="11">Lipid II flippase MurJ</fullName>
    </recommendedName>
</protein>
<dbReference type="Proteomes" id="UP000050501">
    <property type="component" value="Unassembled WGS sequence"/>
</dbReference>
<feature type="transmembrane region" description="Helical" evidence="8">
    <location>
        <begin position="188"/>
        <end position="207"/>
    </location>
</feature>
<evidence type="ECO:0000256" key="1">
    <source>
        <dbReference type="ARBA" id="ARBA00004651"/>
    </source>
</evidence>
<evidence type="ECO:0000256" key="3">
    <source>
        <dbReference type="ARBA" id="ARBA00022692"/>
    </source>
</evidence>
<keyword evidence="10" id="KW-1185">Reference proteome</keyword>
<keyword evidence="4" id="KW-0133">Cell shape</keyword>
<dbReference type="EMBL" id="LGCM01000048">
    <property type="protein sequence ID" value="KPL79547.1"/>
    <property type="molecule type" value="Genomic_DNA"/>
</dbReference>
<evidence type="ECO:0000256" key="8">
    <source>
        <dbReference type="SAM" id="Phobius"/>
    </source>
</evidence>
<keyword evidence="2" id="KW-1003">Cell membrane</keyword>